<dbReference type="AlphaFoldDB" id="A0A3B0V5W3"/>
<gene>
    <name evidence="1" type="ORF">MNBD_GAMMA01-1341</name>
</gene>
<evidence type="ECO:0000313" key="1">
    <source>
        <dbReference type="EMBL" id="VAW38958.1"/>
    </source>
</evidence>
<accession>A0A3B0V5W3</accession>
<dbReference type="EMBL" id="UOEW01000214">
    <property type="protein sequence ID" value="VAW38958.1"/>
    <property type="molecule type" value="Genomic_DNA"/>
</dbReference>
<reference evidence="1" key="1">
    <citation type="submission" date="2018-06" db="EMBL/GenBank/DDBJ databases">
        <authorList>
            <person name="Zhirakovskaya E."/>
        </authorList>
    </citation>
    <scope>NUCLEOTIDE SEQUENCE</scope>
</reference>
<name>A0A3B0V5W3_9ZZZZ</name>
<protein>
    <submittedName>
        <fullName evidence="1">Uncharacterized protein</fullName>
    </submittedName>
</protein>
<organism evidence="1">
    <name type="scientific">hydrothermal vent metagenome</name>
    <dbReference type="NCBI Taxonomy" id="652676"/>
    <lineage>
        <taxon>unclassified sequences</taxon>
        <taxon>metagenomes</taxon>
        <taxon>ecological metagenomes</taxon>
    </lineage>
</organism>
<sequence length="263" mass="30285">MAELVIKIGSVSANPAHYQDGDILEAFNRRRIRQSYAEQICSITHVNFNSDGLNPLNCLTAKMYDQTALYRYVRVSRTEVIRTNLDTGEKEAFSAKPNIRGEAIDLPLYLAERIKHPNHLIFGTKENEVWYGHNLRRTSHAALDKVWNAIETETEEREIFYQLWPLSKRERQAYLAISVQDFTDNQAALFVRPELKLIGVNDRGDDVFDVTRKRSQLINWKNLSLPVSEAILENKTVDVDIRNSLQFDYSKIVKTKDKITGVA</sequence>
<proteinExistence type="predicted"/>